<feature type="domain" description="Ig-like" evidence="4">
    <location>
        <begin position="41"/>
        <end position="110"/>
    </location>
</feature>
<keyword evidence="3" id="KW-0472">Membrane</keyword>
<dbReference type="InterPro" id="IPR007110">
    <property type="entry name" value="Ig-like_dom"/>
</dbReference>
<dbReference type="GeneTree" id="ENSGT01050000244808"/>
<dbReference type="InterPro" id="IPR003599">
    <property type="entry name" value="Ig_sub"/>
</dbReference>
<keyword evidence="2" id="KW-1015">Disulfide bond</keyword>
<dbReference type="Pfam" id="PF13895">
    <property type="entry name" value="Ig_2"/>
    <property type="match status" value="2"/>
</dbReference>
<name>G3VA24_SARHA</name>
<evidence type="ECO:0000313" key="5">
    <source>
        <dbReference type="Ensembl" id="ENSSHAP00000000028.2"/>
    </source>
</evidence>
<evidence type="ECO:0000256" key="3">
    <source>
        <dbReference type="SAM" id="Phobius"/>
    </source>
</evidence>
<dbReference type="FunFam" id="2.60.40.10:FF:000217">
    <property type="entry name" value="High affinity immunoglobulin gamma Fc receptor I"/>
    <property type="match status" value="1"/>
</dbReference>
<evidence type="ECO:0000256" key="2">
    <source>
        <dbReference type="ARBA" id="ARBA00023157"/>
    </source>
</evidence>
<reference evidence="5" key="2">
    <citation type="submission" date="2025-08" db="UniProtKB">
        <authorList>
            <consortium name="Ensembl"/>
        </authorList>
    </citation>
    <scope>IDENTIFICATION</scope>
</reference>
<keyword evidence="3" id="KW-0812">Transmembrane</keyword>
<dbReference type="InterPro" id="IPR050488">
    <property type="entry name" value="Ig_Fc_receptor"/>
</dbReference>
<gene>
    <name evidence="5" type="primary">FCER1A</name>
</gene>
<reference evidence="5" key="3">
    <citation type="submission" date="2025-09" db="UniProtKB">
        <authorList>
            <consortium name="Ensembl"/>
        </authorList>
    </citation>
    <scope>IDENTIFICATION</scope>
</reference>
<dbReference type="FunCoup" id="G3VA24">
    <property type="interactions" value="292"/>
</dbReference>
<feature type="domain" description="Ig-like" evidence="4">
    <location>
        <begin position="127"/>
        <end position="211"/>
    </location>
</feature>
<dbReference type="GO" id="GO:0019768">
    <property type="term" value="F:high-affinity IgE receptor activity"/>
    <property type="evidence" value="ECO:0007669"/>
    <property type="project" value="TreeGrafter"/>
</dbReference>
<dbReference type="Ensembl" id="ENSSHAT00000000030.2">
    <property type="protein sequence ID" value="ENSSHAP00000000028.2"/>
    <property type="gene ID" value="ENSSHAG00000000029.2"/>
</dbReference>
<dbReference type="HOGENOM" id="CLU_023383_1_1_1"/>
<dbReference type="InParanoid" id="G3VA24"/>
<reference evidence="5 6" key="1">
    <citation type="journal article" date="2011" name="Proc. Natl. Acad. Sci. U.S.A.">
        <title>Genetic diversity and population structure of the endangered marsupial Sarcophilus harrisii (Tasmanian devil).</title>
        <authorList>
            <person name="Miller W."/>
            <person name="Hayes V.M."/>
            <person name="Ratan A."/>
            <person name="Petersen D.C."/>
            <person name="Wittekindt N.E."/>
            <person name="Miller J."/>
            <person name="Walenz B."/>
            <person name="Knight J."/>
            <person name="Qi J."/>
            <person name="Zhao F."/>
            <person name="Wang Q."/>
            <person name="Bedoya-Reina O.C."/>
            <person name="Katiyar N."/>
            <person name="Tomsho L.P."/>
            <person name="Kasson L.M."/>
            <person name="Hardie R.A."/>
            <person name="Woodbridge P."/>
            <person name="Tindall E.A."/>
            <person name="Bertelsen M.F."/>
            <person name="Dixon D."/>
            <person name="Pyecroft S."/>
            <person name="Helgen K.M."/>
            <person name="Lesk A.M."/>
            <person name="Pringle T.H."/>
            <person name="Patterson N."/>
            <person name="Zhang Y."/>
            <person name="Kreiss A."/>
            <person name="Woods G.M."/>
            <person name="Jones M.E."/>
            <person name="Schuster S.C."/>
        </authorList>
    </citation>
    <scope>NUCLEOTIDE SEQUENCE [LARGE SCALE GENOMIC DNA]</scope>
</reference>
<dbReference type="SMART" id="SM00409">
    <property type="entry name" value="IG"/>
    <property type="match status" value="3"/>
</dbReference>
<evidence type="ECO:0000313" key="6">
    <source>
        <dbReference type="Proteomes" id="UP000007648"/>
    </source>
</evidence>
<proteinExistence type="predicted"/>
<accession>G3VA24</accession>
<feature type="transmembrane region" description="Helical" evidence="3">
    <location>
        <begin position="307"/>
        <end position="327"/>
    </location>
</feature>
<dbReference type="PROSITE" id="PS50835">
    <property type="entry name" value="IG_LIKE"/>
    <property type="match status" value="2"/>
</dbReference>
<protein>
    <recommendedName>
        <fullName evidence="4">Ig-like domain-containing protein</fullName>
    </recommendedName>
</protein>
<dbReference type="PANTHER" id="PTHR11481:SF12">
    <property type="entry name" value="HIGH AFFINITY IMMUNOGLOBULIN EPSILON RECEPTOR SUBUNIT ALPHA"/>
    <property type="match status" value="1"/>
</dbReference>
<dbReference type="Pfam" id="PF13927">
    <property type="entry name" value="Ig_3"/>
    <property type="match status" value="1"/>
</dbReference>
<dbReference type="PANTHER" id="PTHR11481">
    <property type="entry name" value="IMMUNOGLOBULIN FC RECEPTOR"/>
    <property type="match status" value="1"/>
</dbReference>
<dbReference type="InterPro" id="IPR013783">
    <property type="entry name" value="Ig-like_fold"/>
</dbReference>
<dbReference type="GO" id="GO:0009897">
    <property type="term" value="C:external side of plasma membrane"/>
    <property type="evidence" value="ECO:0007669"/>
    <property type="project" value="TreeGrafter"/>
</dbReference>
<dbReference type="InterPro" id="IPR003598">
    <property type="entry name" value="Ig_sub2"/>
</dbReference>
<dbReference type="GO" id="GO:0019863">
    <property type="term" value="F:IgE binding"/>
    <property type="evidence" value="ECO:0007669"/>
    <property type="project" value="TreeGrafter"/>
</dbReference>
<dbReference type="GO" id="GO:0016064">
    <property type="term" value="P:immunoglobulin mediated immune response"/>
    <property type="evidence" value="ECO:0007669"/>
    <property type="project" value="TreeGrafter"/>
</dbReference>
<evidence type="ECO:0000256" key="1">
    <source>
        <dbReference type="ARBA" id="ARBA00022729"/>
    </source>
</evidence>
<keyword evidence="6" id="KW-1185">Reference proteome</keyword>
<dbReference type="SMART" id="SM00408">
    <property type="entry name" value="IGc2"/>
    <property type="match status" value="2"/>
</dbReference>
<evidence type="ECO:0000259" key="4">
    <source>
        <dbReference type="PROSITE" id="PS50835"/>
    </source>
</evidence>
<sequence>MSLQATDTAYVPMEGFSFTPKLLWVILLFGALTGRSVDAVPRSIVSLHPSWRVSTGENVTFHCEIPGISGGNQTKWLFNGTNIPYQTSSFSITATIEDSGKYRCKIDNSSFSDPVYLGVYVASSKKPIVDTSKAILSLTPPWNRIFRGDNVSLHCKGYGTSNTNETQWFHNGNRLSEKTPTYDIIFATYNDSGEYECQTGDSAFSDSTFLGVYSDWLLLQASLLVIEEGEPLILSCHGWKNRNVYKVTFYHNNRSLNYWYENHNFYIPYATINNRGFYHCSGILWRIFYTSELLYIDFKGTLSYMQILIPLMTGILFGVDTAILVLTRKQLHYLLEKERILATKRSPKADPEAESKVQVEVL</sequence>
<keyword evidence="1" id="KW-0732">Signal</keyword>
<dbReference type="SUPFAM" id="SSF48726">
    <property type="entry name" value="Immunoglobulin"/>
    <property type="match status" value="3"/>
</dbReference>
<organism evidence="5 6">
    <name type="scientific">Sarcophilus harrisii</name>
    <name type="common">Tasmanian devil</name>
    <name type="synonym">Sarcophilus laniarius</name>
    <dbReference type="NCBI Taxonomy" id="9305"/>
    <lineage>
        <taxon>Eukaryota</taxon>
        <taxon>Metazoa</taxon>
        <taxon>Chordata</taxon>
        <taxon>Craniata</taxon>
        <taxon>Vertebrata</taxon>
        <taxon>Euteleostomi</taxon>
        <taxon>Mammalia</taxon>
        <taxon>Metatheria</taxon>
        <taxon>Dasyuromorphia</taxon>
        <taxon>Dasyuridae</taxon>
        <taxon>Sarcophilus</taxon>
    </lineage>
</organism>
<keyword evidence="3" id="KW-1133">Transmembrane helix</keyword>
<dbReference type="InterPro" id="IPR036179">
    <property type="entry name" value="Ig-like_dom_sf"/>
</dbReference>
<dbReference type="Proteomes" id="UP000007648">
    <property type="component" value="Unassembled WGS sequence"/>
</dbReference>
<dbReference type="Gene3D" id="2.60.40.10">
    <property type="entry name" value="Immunoglobulins"/>
    <property type="match status" value="3"/>
</dbReference>
<dbReference type="AlphaFoldDB" id="G3VA24"/>